<evidence type="ECO:0000313" key="2">
    <source>
        <dbReference type="Proteomes" id="UP000199361"/>
    </source>
</evidence>
<dbReference type="EMBL" id="FOHX01000003">
    <property type="protein sequence ID" value="SET51851.1"/>
    <property type="molecule type" value="Genomic_DNA"/>
</dbReference>
<accession>A0A1I0F1H7</accession>
<dbReference type="Proteomes" id="UP000199361">
    <property type="component" value="Unassembled WGS sequence"/>
</dbReference>
<dbReference type="AlphaFoldDB" id="A0A1I0F1H7"/>
<protein>
    <submittedName>
        <fullName evidence="1">Uncharacterized protein</fullName>
    </submittedName>
</protein>
<proteinExistence type="predicted"/>
<gene>
    <name evidence="1" type="ORF">SAMN05421811_103288</name>
</gene>
<keyword evidence="2" id="KW-1185">Reference proteome</keyword>
<dbReference type="RefSeq" id="WP_143082182.1">
    <property type="nucleotide sequence ID" value="NZ_FOHX01000003.1"/>
</dbReference>
<organism evidence="1 2">
    <name type="scientific">Nonomuraea wenchangensis</name>
    <dbReference type="NCBI Taxonomy" id="568860"/>
    <lineage>
        <taxon>Bacteria</taxon>
        <taxon>Bacillati</taxon>
        <taxon>Actinomycetota</taxon>
        <taxon>Actinomycetes</taxon>
        <taxon>Streptosporangiales</taxon>
        <taxon>Streptosporangiaceae</taxon>
        <taxon>Nonomuraea</taxon>
    </lineage>
</organism>
<evidence type="ECO:0000313" key="1">
    <source>
        <dbReference type="EMBL" id="SET51851.1"/>
    </source>
</evidence>
<sequence length="79" mass="8497">MAGSALPPVLSTQQREALSRILSYALSGYVADGRADHVRAEFESCLDGWCGGSFTPPSEDDIFNLAEVTRRAEKPSPTP</sequence>
<dbReference type="STRING" id="568860.SAMN05421811_103288"/>
<reference evidence="1 2" key="1">
    <citation type="submission" date="2016-10" db="EMBL/GenBank/DDBJ databases">
        <authorList>
            <person name="de Groot N.N."/>
        </authorList>
    </citation>
    <scope>NUCLEOTIDE SEQUENCE [LARGE SCALE GENOMIC DNA]</scope>
    <source>
        <strain evidence="1 2">CGMCC 4.5598</strain>
    </source>
</reference>
<name>A0A1I0F1H7_9ACTN</name>